<dbReference type="SUPFAM" id="SSF46785">
    <property type="entry name" value="Winged helix' DNA-binding domain"/>
    <property type="match status" value="1"/>
</dbReference>
<dbReference type="GO" id="GO:0003677">
    <property type="term" value="F:DNA binding"/>
    <property type="evidence" value="ECO:0007669"/>
    <property type="project" value="UniProtKB-KW"/>
</dbReference>
<dbReference type="InterPro" id="IPR036390">
    <property type="entry name" value="WH_DNA-bd_sf"/>
</dbReference>
<evidence type="ECO:0000256" key="3">
    <source>
        <dbReference type="ARBA" id="ARBA00023163"/>
    </source>
</evidence>
<dbReference type="PANTHER" id="PTHR33164:SF99">
    <property type="entry name" value="MARR FAMILY REGULATORY PROTEIN"/>
    <property type="match status" value="1"/>
</dbReference>
<organism evidence="6 7">
    <name type="scientific">Deinococcus radiopugnans ATCC 19172</name>
    <dbReference type="NCBI Taxonomy" id="585398"/>
    <lineage>
        <taxon>Bacteria</taxon>
        <taxon>Thermotogati</taxon>
        <taxon>Deinococcota</taxon>
        <taxon>Deinococci</taxon>
        <taxon>Deinococcales</taxon>
        <taxon>Deinococcaceae</taxon>
        <taxon>Deinococcus</taxon>
    </lineage>
</organism>
<dbReference type="Proteomes" id="UP000629870">
    <property type="component" value="Unassembled WGS sequence"/>
</dbReference>
<sequence length="155" mass="17078">MNRQDSLPLTAANPRQQHIGWWLQQAARHFNARALQKLRERGHTHLTATHLGLLPYLDVGGTRINTLAERATMTKQAASQIVTELEKSGYVQRQPDPDDGRAVLVVFTARGEAFLADAAALKSEITAEFTRKLGEGPFQTLQATLERLLLPDAGG</sequence>
<dbReference type="PANTHER" id="PTHR33164">
    <property type="entry name" value="TRANSCRIPTIONAL REGULATOR, MARR FAMILY"/>
    <property type="match status" value="1"/>
</dbReference>
<keyword evidence="1" id="KW-0805">Transcription regulation</keyword>
<reference evidence="5 8" key="2">
    <citation type="submission" date="2020-08" db="EMBL/GenBank/DDBJ databases">
        <title>Genomic Encyclopedia of Type Strains, Phase IV (KMG-IV): sequencing the most valuable type-strain genomes for metagenomic binning, comparative biology and taxonomic classification.</title>
        <authorList>
            <person name="Goeker M."/>
        </authorList>
    </citation>
    <scope>NUCLEOTIDE SEQUENCE [LARGE SCALE GENOMIC DNA]</scope>
    <source>
        <strain evidence="5 8">DSM 12027</strain>
    </source>
</reference>
<dbReference type="Pfam" id="PF12802">
    <property type="entry name" value="MarR_2"/>
    <property type="match status" value="1"/>
</dbReference>
<name>A0A5C4YAG9_9DEIO</name>
<dbReference type="InterPro" id="IPR000835">
    <property type="entry name" value="HTH_MarR-typ"/>
</dbReference>
<dbReference type="OrthoDB" id="582199at2"/>
<dbReference type="InterPro" id="IPR036388">
    <property type="entry name" value="WH-like_DNA-bd_sf"/>
</dbReference>
<dbReference type="GO" id="GO:0006950">
    <property type="term" value="P:response to stress"/>
    <property type="evidence" value="ECO:0007669"/>
    <property type="project" value="TreeGrafter"/>
</dbReference>
<evidence type="ECO:0000313" key="6">
    <source>
        <dbReference type="EMBL" id="TNM72910.1"/>
    </source>
</evidence>
<comment type="caution">
    <text evidence="6">The sequence shown here is derived from an EMBL/GenBank/DDBJ whole genome shotgun (WGS) entry which is preliminary data.</text>
</comment>
<keyword evidence="2 5" id="KW-0238">DNA-binding</keyword>
<dbReference type="InterPro" id="IPR023187">
    <property type="entry name" value="Tscrpt_reg_MarR-type_CS"/>
</dbReference>
<evidence type="ECO:0000313" key="7">
    <source>
        <dbReference type="Proteomes" id="UP000313988"/>
    </source>
</evidence>
<feature type="domain" description="HTH marR-type" evidence="4">
    <location>
        <begin position="16"/>
        <end position="150"/>
    </location>
</feature>
<keyword evidence="3" id="KW-0804">Transcription</keyword>
<dbReference type="Proteomes" id="UP000313988">
    <property type="component" value="Unassembled WGS sequence"/>
</dbReference>
<dbReference type="PROSITE" id="PS01117">
    <property type="entry name" value="HTH_MARR_1"/>
    <property type="match status" value="1"/>
</dbReference>
<protein>
    <submittedName>
        <fullName evidence="5 6">MarR family transcriptional regulator</fullName>
    </submittedName>
</protein>
<evidence type="ECO:0000259" key="4">
    <source>
        <dbReference type="PROSITE" id="PS50995"/>
    </source>
</evidence>
<dbReference type="InterPro" id="IPR039422">
    <property type="entry name" value="MarR/SlyA-like"/>
</dbReference>
<evidence type="ECO:0000313" key="5">
    <source>
        <dbReference type="EMBL" id="MBB6015403.1"/>
    </source>
</evidence>
<accession>A0A5C4YAG9</accession>
<evidence type="ECO:0000256" key="1">
    <source>
        <dbReference type="ARBA" id="ARBA00023015"/>
    </source>
</evidence>
<reference evidence="6 7" key="1">
    <citation type="submission" date="2019-06" db="EMBL/GenBank/DDBJ databases">
        <title>Genome sequence of Deinococcus radiopugnans ATCC 19172.</title>
        <authorList>
            <person name="Maclea K.S."/>
            <person name="Maynard C.R."/>
        </authorList>
    </citation>
    <scope>NUCLEOTIDE SEQUENCE [LARGE SCALE GENOMIC DNA]</scope>
    <source>
        <strain evidence="6 7">ATCC 19172</strain>
    </source>
</reference>
<dbReference type="PROSITE" id="PS50995">
    <property type="entry name" value="HTH_MARR_2"/>
    <property type="match status" value="1"/>
</dbReference>
<gene>
    <name evidence="6" type="ORF">FHR04_00315</name>
    <name evidence="5" type="ORF">HNQ04_000632</name>
</gene>
<dbReference type="EMBL" id="JACHEW010000002">
    <property type="protein sequence ID" value="MBB6015403.1"/>
    <property type="molecule type" value="Genomic_DNA"/>
</dbReference>
<dbReference type="RefSeq" id="WP_139399788.1">
    <property type="nucleotide sequence ID" value="NZ_JACHEW010000002.1"/>
</dbReference>
<dbReference type="EMBL" id="VDMO01000001">
    <property type="protein sequence ID" value="TNM72910.1"/>
    <property type="molecule type" value="Genomic_DNA"/>
</dbReference>
<keyword evidence="8" id="KW-1185">Reference proteome</keyword>
<dbReference type="SMART" id="SM00347">
    <property type="entry name" value="HTH_MARR"/>
    <property type="match status" value="1"/>
</dbReference>
<evidence type="ECO:0000256" key="2">
    <source>
        <dbReference type="ARBA" id="ARBA00023125"/>
    </source>
</evidence>
<dbReference type="Gene3D" id="1.10.10.10">
    <property type="entry name" value="Winged helix-like DNA-binding domain superfamily/Winged helix DNA-binding domain"/>
    <property type="match status" value="1"/>
</dbReference>
<dbReference type="GO" id="GO:0003700">
    <property type="term" value="F:DNA-binding transcription factor activity"/>
    <property type="evidence" value="ECO:0007669"/>
    <property type="project" value="InterPro"/>
</dbReference>
<dbReference type="AlphaFoldDB" id="A0A5C4YAG9"/>
<evidence type="ECO:0000313" key="8">
    <source>
        <dbReference type="Proteomes" id="UP000629870"/>
    </source>
</evidence>
<proteinExistence type="predicted"/>